<evidence type="ECO:0000313" key="5">
    <source>
        <dbReference type="Proteomes" id="UP000596742"/>
    </source>
</evidence>
<protein>
    <recommendedName>
        <fullName evidence="3">B box-type domain-containing protein</fullName>
    </recommendedName>
</protein>
<keyword evidence="1" id="KW-0862">Zinc</keyword>
<reference evidence="4" key="1">
    <citation type="submission" date="2018-11" db="EMBL/GenBank/DDBJ databases">
        <authorList>
            <person name="Alioto T."/>
            <person name="Alioto T."/>
        </authorList>
    </citation>
    <scope>NUCLEOTIDE SEQUENCE</scope>
</reference>
<dbReference type="InterPro" id="IPR000315">
    <property type="entry name" value="Znf_B-box"/>
</dbReference>
<keyword evidence="1" id="KW-0479">Metal-binding</keyword>
<evidence type="ECO:0000256" key="1">
    <source>
        <dbReference type="PROSITE-ProRule" id="PRU00024"/>
    </source>
</evidence>
<dbReference type="OrthoDB" id="6190120at2759"/>
<sequence length="401" mass="46790">MFASTLKCESHNLEYVHYCKNCKCLTCSACTTTVHKSHEFTDITEVAASAREDLKQTNRNVKSKLDILSALVDEIENVKMKNLQKEINQFVEEASIISDELLRIIKSVGEQNVNRATDFLTNEQHGMNFELAKLKKIQKDYVSMTKKIDQLVQIEHDMTFYVQQKSLTKDFEETESIPTVADPENIGEFKIDDFIDQVVENIQSKYSVRCLKKKDGEIEKLKKKIDEERINTSEMQTIRQEMTKQSALLQKEKSKIKELENEKMKIQRSNTISFNEIQQLKQEIINNKSAASKNIQKRYEEIRRAVEENEYSTKLLKAEQDKTAVLEEQKNEILRCSTTKDDKIENLQKINDESRTNIIKLKASYDAKLLNTRQEISQNFVLLEREKKKVDELERGKTHME</sequence>
<dbReference type="AlphaFoldDB" id="A0A8B6D582"/>
<feature type="coiled-coil region" evidence="2">
    <location>
        <begin position="51"/>
        <end position="100"/>
    </location>
</feature>
<evidence type="ECO:0000313" key="4">
    <source>
        <dbReference type="EMBL" id="VDI14851.1"/>
    </source>
</evidence>
<proteinExistence type="predicted"/>
<name>A0A8B6D582_MYTGA</name>
<organism evidence="4 5">
    <name type="scientific">Mytilus galloprovincialis</name>
    <name type="common">Mediterranean mussel</name>
    <dbReference type="NCBI Taxonomy" id="29158"/>
    <lineage>
        <taxon>Eukaryota</taxon>
        <taxon>Metazoa</taxon>
        <taxon>Spiralia</taxon>
        <taxon>Lophotrochozoa</taxon>
        <taxon>Mollusca</taxon>
        <taxon>Bivalvia</taxon>
        <taxon>Autobranchia</taxon>
        <taxon>Pteriomorphia</taxon>
        <taxon>Mytilida</taxon>
        <taxon>Mytiloidea</taxon>
        <taxon>Mytilidae</taxon>
        <taxon>Mytilinae</taxon>
        <taxon>Mytilus</taxon>
    </lineage>
</organism>
<keyword evidence="2" id="KW-0175">Coiled coil</keyword>
<dbReference type="Gene3D" id="3.30.160.60">
    <property type="entry name" value="Classic Zinc Finger"/>
    <property type="match status" value="1"/>
</dbReference>
<dbReference type="PROSITE" id="PS50119">
    <property type="entry name" value="ZF_BBOX"/>
    <property type="match status" value="1"/>
</dbReference>
<dbReference type="GO" id="GO:0008270">
    <property type="term" value="F:zinc ion binding"/>
    <property type="evidence" value="ECO:0007669"/>
    <property type="project" value="UniProtKB-KW"/>
</dbReference>
<feature type="coiled-coil region" evidence="2">
    <location>
        <begin position="211"/>
        <end position="269"/>
    </location>
</feature>
<dbReference type="Pfam" id="PF00643">
    <property type="entry name" value="zf-B_box"/>
    <property type="match status" value="1"/>
</dbReference>
<dbReference type="CDD" id="cd19756">
    <property type="entry name" value="Bbox2"/>
    <property type="match status" value="1"/>
</dbReference>
<keyword evidence="5" id="KW-1185">Reference proteome</keyword>
<evidence type="ECO:0000256" key="2">
    <source>
        <dbReference type="SAM" id="Coils"/>
    </source>
</evidence>
<comment type="caution">
    <text evidence="4">The sequence shown here is derived from an EMBL/GenBank/DDBJ whole genome shotgun (WGS) entry which is preliminary data.</text>
</comment>
<evidence type="ECO:0000259" key="3">
    <source>
        <dbReference type="PROSITE" id="PS50119"/>
    </source>
</evidence>
<dbReference type="Proteomes" id="UP000596742">
    <property type="component" value="Unassembled WGS sequence"/>
</dbReference>
<feature type="domain" description="B box-type" evidence="3">
    <location>
        <begin position="3"/>
        <end position="43"/>
    </location>
</feature>
<gene>
    <name evidence="4" type="ORF">MGAL_10B022374</name>
</gene>
<accession>A0A8B6D582</accession>
<dbReference type="EMBL" id="UYJE01002914">
    <property type="protein sequence ID" value="VDI14851.1"/>
    <property type="molecule type" value="Genomic_DNA"/>
</dbReference>
<dbReference type="SUPFAM" id="SSF57845">
    <property type="entry name" value="B-box zinc-binding domain"/>
    <property type="match status" value="1"/>
</dbReference>
<keyword evidence="1" id="KW-0863">Zinc-finger</keyword>
<feature type="non-terminal residue" evidence="4">
    <location>
        <position position="1"/>
    </location>
</feature>